<dbReference type="InterPro" id="IPR009091">
    <property type="entry name" value="RCC1/BLIP-II"/>
</dbReference>
<dbReference type="EMBL" id="JAACAK010000099">
    <property type="protein sequence ID" value="NIR75908.1"/>
    <property type="molecule type" value="Genomic_DNA"/>
</dbReference>
<evidence type="ECO:0008006" key="3">
    <source>
        <dbReference type="Google" id="ProtNLM"/>
    </source>
</evidence>
<dbReference type="SUPFAM" id="SSF50985">
    <property type="entry name" value="RCC1/BLIP-II"/>
    <property type="match status" value="1"/>
</dbReference>
<dbReference type="AlphaFoldDB" id="A0AAE4Z926"/>
<sequence length="233" mass="24512">MFSARLFRYARPTCPVRRRLALAGVVVALAVALSCDETSGPQELPGGSVSVSPDRWGMVTGGNVPLTGTVLGPDSRIPVPVATDARFESIGAFAHGYTCGVGTDGLAYCWGHNDFGMLGRGSINNDEYDVAPAEGSITFTMLDGMDFSTCGASTDGSAYCWGWGPDYLGNGMIDEPVPVPTRVNHDAGFATVDVGSHHKCGLGLDGVAYCWGEWAGDGTWETRLTPVRVAGQR</sequence>
<dbReference type="Proteomes" id="UP000702544">
    <property type="component" value="Unassembled WGS sequence"/>
</dbReference>
<reference evidence="1 2" key="1">
    <citation type="submission" date="2020-01" db="EMBL/GenBank/DDBJ databases">
        <title>Genomes assembled from Gulf of Kutch pelagic sediment metagenomes.</title>
        <authorList>
            <person name="Chandrashekar M."/>
            <person name="Mahajan M.S."/>
            <person name="Dave K.J."/>
            <person name="Vatsa P."/>
            <person name="Nathani N.M."/>
        </authorList>
    </citation>
    <scope>NUCLEOTIDE SEQUENCE [LARGE SCALE GENOMIC DNA]</scope>
    <source>
        <strain evidence="1">KS3-K002</strain>
    </source>
</reference>
<organism evidence="1 2">
    <name type="scientific">Candidatus Kutchimonas denitrificans</name>
    <dbReference type="NCBI Taxonomy" id="3056748"/>
    <lineage>
        <taxon>Bacteria</taxon>
        <taxon>Pseudomonadati</taxon>
        <taxon>Gemmatimonadota</taxon>
        <taxon>Gemmatimonadia</taxon>
        <taxon>Candidatus Palauibacterales</taxon>
        <taxon>Candidatus Palauibacteraceae</taxon>
        <taxon>Candidatus Kutchimonas</taxon>
    </lineage>
</organism>
<evidence type="ECO:0000313" key="1">
    <source>
        <dbReference type="EMBL" id="NIR75908.1"/>
    </source>
</evidence>
<proteinExistence type="predicted"/>
<evidence type="ECO:0000313" key="2">
    <source>
        <dbReference type="Proteomes" id="UP000702544"/>
    </source>
</evidence>
<dbReference type="Gene3D" id="2.130.10.30">
    <property type="entry name" value="Regulator of chromosome condensation 1/beta-lactamase-inhibitor protein II"/>
    <property type="match status" value="1"/>
</dbReference>
<gene>
    <name evidence="1" type="ORF">GWO12_12475</name>
</gene>
<accession>A0AAE4Z926</accession>
<protein>
    <recommendedName>
        <fullName evidence="3">Regulator of chromosome condensation (RCC1) repeat-containing protein</fullName>
    </recommendedName>
</protein>
<dbReference type="PROSITE" id="PS51257">
    <property type="entry name" value="PROKAR_LIPOPROTEIN"/>
    <property type="match status" value="1"/>
</dbReference>
<name>A0AAE4Z926_9BACT</name>
<comment type="caution">
    <text evidence="1">The sequence shown here is derived from an EMBL/GenBank/DDBJ whole genome shotgun (WGS) entry which is preliminary data.</text>
</comment>